<evidence type="ECO:0000313" key="1">
    <source>
        <dbReference type="EMBL" id="QGN29177.1"/>
    </source>
</evidence>
<dbReference type="Gene3D" id="1.10.246.150">
    <property type="match status" value="1"/>
</dbReference>
<dbReference type="CDD" id="cd08055">
    <property type="entry name" value="gp15"/>
    <property type="match status" value="1"/>
</dbReference>
<proteinExistence type="predicted"/>
<evidence type="ECO:0008006" key="3">
    <source>
        <dbReference type="Google" id="ProtNLM"/>
    </source>
</evidence>
<dbReference type="AlphaFoldDB" id="A0ABD6YYQ2"/>
<dbReference type="EMBL" id="CP046123">
    <property type="protein sequence ID" value="QGN29177.1"/>
    <property type="molecule type" value="Genomic_DNA"/>
</dbReference>
<name>A0ABD6YYQ2_ENTCA</name>
<dbReference type="InterPro" id="IPR053746">
    <property type="entry name" value="Viral_HT_Connector_Assembly"/>
</dbReference>
<dbReference type="Pfam" id="PF05135">
    <property type="entry name" value="Phage_connect_1"/>
    <property type="match status" value="1"/>
</dbReference>
<organism evidence="1 2">
    <name type="scientific">Enterococcus casseliflavus</name>
    <name type="common">Enterococcus flavescens</name>
    <dbReference type="NCBI Taxonomy" id="37734"/>
    <lineage>
        <taxon>Bacteria</taxon>
        <taxon>Bacillati</taxon>
        <taxon>Bacillota</taxon>
        <taxon>Bacilli</taxon>
        <taxon>Lactobacillales</taxon>
        <taxon>Enterococcaceae</taxon>
        <taxon>Enterococcus</taxon>
    </lineage>
</organism>
<accession>A0ABD6YYQ2</accession>
<gene>
    <name evidence="1" type="ORF">GFU50_06545</name>
</gene>
<evidence type="ECO:0000313" key="2">
    <source>
        <dbReference type="Proteomes" id="UP000422837"/>
    </source>
</evidence>
<dbReference type="InterPro" id="IPR021146">
    <property type="entry name" value="Phage_gp6-like_head-tail"/>
</dbReference>
<protein>
    <recommendedName>
        <fullName evidence="3">Phage gp6-like head-tail connector protein</fullName>
    </recommendedName>
</protein>
<sequence length="108" mass="11915">MDEKRDEVISVLAEQLEISPISATVLIEDAIALVLDYTGREAMLDSMWVYARQLATIAYNQQGAEGEASRSEGGVSQSFLTDIPATIQRGLNRFRVGKVVSYYAPTEE</sequence>
<reference evidence="1 2" key="1">
    <citation type="submission" date="2019-11" db="EMBL/GenBank/DDBJ databases">
        <title>Detection and genome characteristic of a blood enterococcus casselifavus isolate from Zhengzhou,china.</title>
        <authorList>
            <person name="Wen P."/>
        </authorList>
    </citation>
    <scope>NUCLEOTIDE SEQUENCE [LARGE SCALE GENOMIC DNA]</scope>
    <source>
        <strain evidence="1 2">EC291</strain>
    </source>
</reference>
<dbReference type="Proteomes" id="UP000422837">
    <property type="component" value="Chromosome"/>
</dbReference>
<dbReference type="RefSeq" id="WP_154694362.1">
    <property type="nucleotide sequence ID" value="NZ_CP046123.1"/>
</dbReference>